<feature type="domain" description="Mycothiol-dependent maleylpyruvate isomerase metal-binding" evidence="1">
    <location>
        <begin position="16"/>
        <end position="130"/>
    </location>
</feature>
<organism evidence="2 3">
    <name type="scientific">Catellatospora citrea</name>
    <dbReference type="NCBI Taxonomy" id="53366"/>
    <lineage>
        <taxon>Bacteria</taxon>
        <taxon>Bacillati</taxon>
        <taxon>Actinomycetota</taxon>
        <taxon>Actinomycetes</taxon>
        <taxon>Micromonosporales</taxon>
        <taxon>Micromonosporaceae</taxon>
        <taxon>Catellatospora</taxon>
    </lineage>
</organism>
<dbReference type="GO" id="GO:0046872">
    <property type="term" value="F:metal ion binding"/>
    <property type="evidence" value="ECO:0007669"/>
    <property type="project" value="InterPro"/>
</dbReference>
<accession>A0A8J3KN18</accession>
<dbReference type="InterPro" id="IPR017517">
    <property type="entry name" value="Maleyloyr_isom"/>
</dbReference>
<evidence type="ECO:0000313" key="2">
    <source>
        <dbReference type="EMBL" id="GIG00234.1"/>
    </source>
</evidence>
<evidence type="ECO:0000313" key="3">
    <source>
        <dbReference type="Proteomes" id="UP000659904"/>
    </source>
</evidence>
<keyword evidence="3" id="KW-1185">Reference proteome</keyword>
<dbReference type="AlphaFoldDB" id="A0A8J3KN18"/>
<proteinExistence type="predicted"/>
<comment type="caution">
    <text evidence="2">The sequence shown here is derived from an EMBL/GenBank/DDBJ whole genome shotgun (WGS) entry which is preliminary data.</text>
</comment>
<dbReference type="RefSeq" id="WP_120320191.1">
    <property type="nucleotide sequence ID" value="NZ_BONH01000027.1"/>
</dbReference>
<protein>
    <submittedName>
        <fullName evidence="2">TIGR03086 family protein</fullName>
    </submittedName>
</protein>
<dbReference type="Proteomes" id="UP000659904">
    <property type="component" value="Unassembled WGS sequence"/>
</dbReference>
<dbReference type="EMBL" id="BONH01000027">
    <property type="protein sequence ID" value="GIG00234.1"/>
    <property type="molecule type" value="Genomic_DNA"/>
</dbReference>
<dbReference type="SUPFAM" id="SSF109854">
    <property type="entry name" value="DinB/YfiT-like putative metalloenzymes"/>
    <property type="match status" value="1"/>
</dbReference>
<dbReference type="InterPro" id="IPR017520">
    <property type="entry name" value="CHP03086"/>
</dbReference>
<dbReference type="InterPro" id="IPR034660">
    <property type="entry name" value="DinB/YfiT-like"/>
</dbReference>
<gene>
    <name evidence="2" type="ORF">Cci01nite_53270</name>
</gene>
<sequence length="190" mass="19793">MDGYLTLPDPLAAYDTITAEVGALAGTVAAQRMDDPTPCAGWTVRRLLCHLAFVGDRYATLAEGAPPPEDEPDYPDPVVAFGAHAARARAAFGRPGYLTEVAPTPIGPQPGAVTVQHVVNELTVHGWDLARALGASTDLSPELAARVLASWRSFLDGVPRDGGPFGPERPAPAGATEADRLAAYLGRDAG</sequence>
<evidence type="ECO:0000259" key="1">
    <source>
        <dbReference type="Pfam" id="PF11716"/>
    </source>
</evidence>
<dbReference type="NCBIfam" id="TIGR03086">
    <property type="entry name" value="TIGR03086 family metal-binding protein"/>
    <property type="match status" value="1"/>
</dbReference>
<dbReference type="Gene3D" id="1.20.120.450">
    <property type="entry name" value="dinb family like domain"/>
    <property type="match status" value="1"/>
</dbReference>
<dbReference type="InterPro" id="IPR024344">
    <property type="entry name" value="MDMPI_metal-binding"/>
</dbReference>
<dbReference type="Pfam" id="PF11716">
    <property type="entry name" value="MDMPI_N"/>
    <property type="match status" value="1"/>
</dbReference>
<dbReference type="NCBIfam" id="TIGR03083">
    <property type="entry name" value="maleylpyruvate isomerase family mycothiol-dependent enzyme"/>
    <property type="match status" value="1"/>
</dbReference>
<name>A0A8J3KN18_9ACTN</name>
<reference evidence="2 3" key="1">
    <citation type="submission" date="2021-01" db="EMBL/GenBank/DDBJ databases">
        <title>Whole genome shotgun sequence of Catellatospora citrea NBRC 14495.</title>
        <authorList>
            <person name="Komaki H."/>
            <person name="Tamura T."/>
        </authorList>
    </citation>
    <scope>NUCLEOTIDE SEQUENCE [LARGE SCALE GENOMIC DNA]</scope>
    <source>
        <strain evidence="2 3">NBRC 14495</strain>
    </source>
</reference>